<feature type="compositionally biased region" description="Polar residues" evidence="6">
    <location>
        <begin position="600"/>
        <end position="615"/>
    </location>
</feature>
<evidence type="ECO:0000256" key="4">
    <source>
        <dbReference type="ARBA" id="ARBA00023136"/>
    </source>
</evidence>
<feature type="compositionally biased region" description="Low complexity" evidence="6">
    <location>
        <begin position="147"/>
        <end position="156"/>
    </location>
</feature>
<reference evidence="9" key="2">
    <citation type="submission" date="2013-10" db="EMBL/GenBank/DDBJ databases">
        <authorList>
            <person name="Aslett M."/>
        </authorList>
    </citation>
    <scope>NUCLEOTIDE SEQUENCE [LARGE SCALE GENOMIC DNA]</scope>
    <source>
        <strain evidence="9">Houghton</strain>
    </source>
</reference>
<keyword evidence="5" id="KW-0175">Coiled coil</keyword>
<feature type="compositionally biased region" description="Polar residues" evidence="6">
    <location>
        <begin position="2256"/>
        <end position="2265"/>
    </location>
</feature>
<feature type="compositionally biased region" description="Basic and acidic residues" evidence="6">
    <location>
        <begin position="574"/>
        <end position="599"/>
    </location>
</feature>
<feature type="compositionally biased region" description="Low complexity" evidence="6">
    <location>
        <begin position="2278"/>
        <end position="2289"/>
    </location>
</feature>
<dbReference type="GeneID" id="25379020"/>
<evidence type="ECO:0000256" key="1">
    <source>
        <dbReference type="ARBA" id="ARBA00004308"/>
    </source>
</evidence>
<feature type="compositionally biased region" description="Polar residues" evidence="6">
    <location>
        <begin position="1686"/>
        <end position="1697"/>
    </location>
</feature>
<feature type="region of interest" description="Disordered" evidence="6">
    <location>
        <begin position="2145"/>
        <end position="2167"/>
    </location>
</feature>
<evidence type="ECO:0000256" key="7">
    <source>
        <dbReference type="SAM" id="Phobius"/>
    </source>
</evidence>
<feature type="compositionally biased region" description="Polar residues" evidence="6">
    <location>
        <begin position="274"/>
        <end position="283"/>
    </location>
</feature>
<gene>
    <name evidence="9" type="ORF">EMH_0043020</name>
</gene>
<dbReference type="InterPro" id="IPR045120">
    <property type="entry name" value="Suco/Slp1-like"/>
</dbReference>
<dbReference type="EMBL" id="HG683951">
    <property type="protein sequence ID" value="CDJ32196.1"/>
    <property type="molecule type" value="Genomic_DNA"/>
</dbReference>
<organism evidence="9 10">
    <name type="scientific">Eimeria mitis</name>
    <dbReference type="NCBI Taxonomy" id="44415"/>
    <lineage>
        <taxon>Eukaryota</taxon>
        <taxon>Sar</taxon>
        <taxon>Alveolata</taxon>
        <taxon>Apicomplexa</taxon>
        <taxon>Conoidasida</taxon>
        <taxon>Coccidia</taxon>
        <taxon>Eucoccidiorida</taxon>
        <taxon>Eimeriorina</taxon>
        <taxon>Eimeriidae</taxon>
        <taxon>Eimeria</taxon>
    </lineage>
</organism>
<feature type="region of interest" description="Disordered" evidence="6">
    <location>
        <begin position="245"/>
        <end position="300"/>
    </location>
</feature>
<proteinExistence type="predicted"/>
<evidence type="ECO:0000256" key="5">
    <source>
        <dbReference type="SAM" id="Coils"/>
    </source>
</evidence>
<reference evidence="9" key="1">
    <citation type="submission" date="2013-10" db="EMBL/GenBank/DDBJ databases">
        <title>Genomic analysis of the causative agents of coccidiosis in chickens.</title>
        <authorList>
            <person name="Reid A.J."/>
            <person name="Blake D."/>
            <person name="Billington K."/>
            <person name="Browne H."/>
            <person name="Dunn M."/>
            <person name="Hung S."/>
            <person name="Kawahara F."/>
            <person name="Miranda-Saavedra D."/>
            <person name="Mourier T."/>
            <person name="Nagra H."/>
            <person name="Otto T.D."/>
            <person name="Rawlings N."/>
            <person name="Sanchez A."/>
            <person name="Sanders M."/>
            <person name="Subramaniam C."/>
            <person name="Tay Y."/>
            <person name="Dear P."/>
            <person name="Doerig C."/>
            <person name="Gruber A."/>
            <person name="Parkinson J."/>
            <person name="Shirley M."/>
            <person name="Wan K.L."/>
            <person name="Berriman M."/>
            <person name="Tomley F."/>
            <person name="Pain A."/>
        </authorList>
    </citation>
    <scope>NUCLEOTIDE SEQUENCE [LARGE SCALE GENOMIC DNA]</scope>
    <source>
        <strain evidence="9">Houghton</strain>
    </source>
</reference>
<dbReference type="RefSeq" id="XP_013354761.1">
    <property type="nucleotide sequence ID" value="XM_013499307.1"/>
</dbReference>
<name>U6K5A4_9EIME</name>
<feature type="region of interest" description="Disordered" evidence="6">
    <location>
        <begin position="2004"/>
        <end position="2029"/>
    </location>
</feature>
<evidence type="ECO:0000259" key="8">
    <source>
        <dbReference type="PROSITE" id="PS51469"/>
    </source>
</evidence>
<feature type="region of interest" description="Disordered" evidence="6">
    <location>
        <begin position="693"/>
        <end position="713"/>
    </location>
</feature>
<feature type="region of interest" description="Disordered" evidence="6">
    <location>
        <begin position="2256"/>
        <end position="2289"/>
    </location>
</feature>
<feature type="region of interest" description="Disordered" evidence="6">
    <location>
        <begin position="879"/>
        <end position="909"/>
    </location>
</feature>
<feature type="coiled-coil region" evidence="5">
    <location>
        <begin position="1322"/>
        <end position="1349"/>
    </location>
</feature>
<dbReference type="OrthoDB" id="266334at2759"/>
<keyword evidence="3 7" id="KW-1133">Transmembrane helix</keyword>
<dbReference type="PROSITE" id="PS51469">
    <property type="entry name" value="SUN"/>
    <property type="match status" value="1"/>
</dbReference>
<feature type="compositionally biased region" description="Low complexity" evidence="6">
    <location>
        <begin position="2152"/>
        <end position="2165"/>
    </location>
</feature>
<feature type="region of interest" description="Disordered" evidence="6">
    <location>
        <begin position="2400"/>
        <end position="2420"/>
    </location>
</feature>
<feature type="compositionally biased region" description="Basic residues" evidence="6">
    <location>
        <begin position="2410"/>
        <end position="2420"/>
    </location>
</feature>
<evidence type="ECO:0000313" key="9">
    <source>
        <dbReference type="EMBL" id="CDJ32196.1"/>
    </source>
</evidence>
<dbReference type="PANTHER" id="PTHR12953:SF0">
    <property type="entry name" value="SUN DOMAIN-CONTAINING OSSIFICATION FACTOR"/>
    <property type="match status" value="1"/>
</dbReference>
<dbReference type="GO" id="GO:0034975">
    <property type="term" value="P:protein folding in endoplasmic reticulum"/>
    <property type="evidence" value="ECO:0007669"/>
    <property type="project" value="TreeGrafter"/>
</dbReference>
<feature type="domain" description="SUN" evidence="8">
    <location>
        <begin position="912"/>
        <end position="1083"/>
    </location>
</feature>
<keyword evidence="10" id="KW-1185">Reference proteome</keyword>
<comment type="subcellular location">
    <subcellularLocation>
        <location evidence="1">Endomembrane system</location>
    </subcellularLocation>
</comment>
<dbReference type="GO" id="GO:0005737">
    <property type="term" value="C:cytoplasm"/>
    <property type="evidence" value="ECO:0007669"/>
    <property type="project" value="TreeGrafter"/>
</dbReference>
<dbReference type="PANTHER" id="PTHR12953">
    <property type="entry name" value="MEMBRANE PROTEIN CH1 RELATED"/>
    <property type="match status" value="1"/>
</dbReference>
<accession>U6K5A4</accession>
<feature type="region of interest" description="Disordered" evidence="6">
    <location>
        <begin position="1682"/>
        <end position="1708"/>
    </location>
</feature>
<feature type="compositionally biased region" description="Low complexity" evidence="6">
    <location>
        <begin position="800"/>
        <end position="821"/>
    </location>
</feature>
<dbReference type="GO" id="GO:0016020">
    <property type="term" value="C:membrane"/>
    <property type="evidence" value="ECO:0007669"/>
    <property type="project" value="InterPro"/>
</dbReference>
<feature type="compositionally biased region" description="Low complexity" evidence="6">
    <location>
        <begin position="249"/>
        <end position="269"/>
    </location>
</feature>
<feature type="compositionally biased region" description="Low complexity" evidence="6">
    <location>
        <begin position="202"/>
        <end position="211"/>
    </location>
</feature>
<sequence length="2420" mass="259752">MACCAAAAEHSCSSCRSSPGIRSCVSRLVLLLLLLTFVFGVTAHAAAEGGLPAAISLAQKQRQELPQQQKPKQKEQQPQRQDQKQQYQLQQRACAAAPLKVFDLEGVSEGASGKEGGLPVPLSPAAILGTGSSPLDGGKKVQRQPDSATPPAASESSESREPQHQQDTIGRAAKDTAFATTSPTPRSSVEQQTHLQEEQLQRQKQQQQQRSQRPHVGSKTSGVFIAFKQLAAAAAAGAAVATRKRSGASRSGLQSSTQRQQQKQHQWESPPQQPSVASLSRISPPSDASEHRRATWADADRTPDVAPAAAAAPAHSAAVKLLATRESPTGAAHPIGTSTAVGLRRLLKAGQWQEQADEALPSAVCSWGSSTVWFMQWCYSLGSCTAAATRGGHVVTTALRGESASDAAAAATCPCVAPRMPVLLRDEPLRGQERVQQKQHEGITRAILVFQPQQVLLCCAEGSYPLQLGRALQKLQYSLSVAAAAYHEHVFAPEAAPASGKWHQLNGEKYGQNAVASKETTPSATREDIAEAESLKAAAAERAVAATGSSPNALAFDRAEQQQRELSPEADGEPDGKQKQGAKSDSKQYQATKEKHGRQQEQQPTNQQVDHQQQELSSVWGGQIVSWTWRRSCMRQRQLSKRESAEAAAVTAAALCYRPPAPTSLALQLLLLLLPHDLAVRLLADAKTAECKQPQQQQRSQQVQQAPWQQADPAQPENLFQHEDMKNHAVHREPRNGTCAAPVERLSSVNSCTVPFDDPSWPALQFAGRSGEAEQQQDAFNKLDAKEGVRFELQREEEQQQAQPSPQHLNQQQATQQEQTTNGPVQEGVELQDDSGYQQLQQRQYDAQPVAYPEHHSHLEHEQQKHEKLAEQIQQLDKNAAGSLAPAASASTKLHADSHGPSATSAVGGVPGAPQLYGRGFVQGEQLPASFLRLHFNFASLDAGARIIASSPGMQHIKAVQRPDADTYMLAPCDLPSKYFVLSFSETLKIDFVVMQSFEIYANAFWHIQLLGADTYPTGQWRLIANLQTAADVSSELFDLKSECAALSSCWAKFLKVRLLTHHDEGPHYYCSLTSFQVFGATGVQFLETQIHDEFGDTAQGAEGEVSEGAPSSSGLPAVGSPAVITASGGSSAGFAPKDSRQTGVEASPPLFGPDQPGSLAGIRQQLEAMQSVSVDAHGHQDSQQHEREHGTVAKTPQQLGEIQSGHVSAASVERLHNRNPVPKDAIASLEVDSLHRSTERTGTFDRAAEAHLLHSERQRRGLSAERHSGSPLDAPTDADALAAVSTDPETDVGGQRVTQQQQQWHNLLRVEDVETQGAAALNALSGALEKALQQQQLLRQKRHSQQQEHLDLQHDVLIDDPAWAEMGYSSVSIPGLREVLSFKGNLIDSTVCTASNSNNARSVWQGYNPLIQPTTSRYVCIPLGEGTPTAGAAAAVASASKPGAVHQGHLVSANSSPSKSGKQLEVAEAATEALRQAAAYARAFLLDALQHQQQQPQLQQSPINAAFLRFLMTTTPGDQDQQAETLRVLSLLLQPPAVDVNSNGGAVSGEATRGGMAATPPLGPRDTKGEHVLVMLLERMKSLEGETAAFKAAAAERQQQLQLQQQHLLHLALLVQLQQQLGSFLFERLSAFDGLIPHLNPLVQLLDESEAAATSAAAAAQEDERLHGTVPAAAEQHLDPHCNTFDGSSSGVNTSGQQKDHHHQQQHCRHTARHHIWGWPWDVLQQQVLQSLEWVWRWLALPLMQWGGDVIFATRVAAQLLQQLFCSDAESAVVQQSCAAASGLYHGVASVAGSVAYGVRVGADIVYRGISVVLALVVKTWTRLFAAGYQAPPPFSHDWSTGSSSSGGHWAERFLMLQERGSPQAVDSSLATPLLLLFVCFLTVSSAFFWRLRRGQRVAAAAAGECALLRRSFELLQQQHQALVHQLQQYKREQQLLLLLTASHHNGSSSRMLLHRTKYETYEADAQQRRRKEVQLDDAVKADLSSGIVRAAAAHQSTAFADAPEPFASPLTSQTQQEATPAPDTTSSLLRRLSTSLAPTVFLGLSRNAGDGPHIATADYGSSSNNSSNSSGDNGGASRTPGRGSDAVLPHRRETVAKQQESSCWPHEHQTQQEQQVQFAAATLLPALDTKAIRSLKLQRHTLRQRRQGGATTPVASPAAAAVPDGETPLLSPSVISARVSAHTQNAYISSGAEAAAITTYSAAPSRSSSSRSSSVCSASGNLHGVANSYLKSLWASQLARGGTIPHASLLLQSTQRQMESNRSIGPPERPEPEIRASSNPSSSSSSSSSACESCLSVAADVAAPQGPNVSCSMPVSVISKGRRVTGGELTDKFRTGTGALPLVHSEETFGAFVPDVTRCSESVGDKISIEANDGAGMAPASAVGPSTELQPEQMHLQTALASGTGRDGRRRRKKRGAA</sequence>
<feature type="compositionally biased region" description="Polar residues" evidence="6">
    <location>
        <begin position="2011"/>
        <end position="2020"/>
    </location>
</feature>
<evidence type="ECO:0000256" key="3">
    <source>
        <dbReference type="ARBA" id="ARBA00022989"/>
    </source>
</evidence>
<feature type="transmembrane region" description="Helical" evidence="7">
    <location>
        <begin position="28"/>
        <end position="47"/>
    </location>
</feature>
<dbReference type="Pfam" id="PF07738">
    <property type="entry name" value="Sad1_UNC"/>
    <property type="match status" value="1"/>
</dbReference>
<feature type="compositionally biased region" description="Basic and acidic residues" evidence="6">
    <location>
        <begin position="557"/>
        <end position="567"/>
    </location>
</feature>
<feature type="region of interest" description="Disordered" evidence="6">
    <location>
        <begin position="1256"/>
        <end position="1277"/>
    </location>
</feature>
<feature type="compositionally biased region" description="Low complexity" evidence="6">
    <location>
        <begin position="2062"/>
        <end position="2079"/>
    </location>
</feature>
<dbReference type="Proteomes" id="UP000030744">
    <property type="component" value="Unassembled WGS sequence"/>
</dbReference>
<feature type="compositionally biased region" description="Low complexity" evidence="6">
    <location>
        <begin position="880"/>
        <end position="891"/>
    </location>
</feature>
<feature type="region of interest" description="Disordered" evidence="6">
    <location>
        <begin position="1101"/>
        <end position="1194"/>
    </location>
</feature>
<feature type="region of interest" description="Disordered" evidence="6">
    <location>
        <begin position="793"/>
        <end position="823"/>
    </location>
</feature>
<feature type="compositionally biased region" description="Basic and acidic residues" evidence="6">
    <location>
        <begin position="1177"/>
        <end position="1192"/>
    </location>
</feature>
<feature type="compositionally biased region" description="Polar residues" evidence="6">
    <location>
        <begin position="178"/>
        <end position="189"/>
    </location>
</feature>
<feature type="region of interest" description="Disordered" evidence="6">
    <location>
        <begin position="2047"/>
        <end position="2089"/>
    </location>
</feature>
<feature type="compositionally biased region" description="Basic and acidic residues" evidence="6">
    <location>
        <begin position="72"/>
        <end position="83"/>
    </location>
</feature>
<dbReference type="InterPro" id="IPR012919">
    <property type="entry name" value="SUN_dom"/>
</dbReference>
<feature type="region of interest" description="Disordered" evidence="6">
    <location>
        <begin position="110"/>
        <end position="218"/>
    </location>
</feature>
<evidence type="ECO:0000313" key="10">
    <source>
        <dbReference type="Proteomes" id="UP000030744"/>
    </source>
</evidence>
<feature type="region of interest" description="Disordered" evidence="6">
    <location>
        <begin position="62"/>
        <end position="89"/>
    </location>
</feature>
<keyword evidence="2 7" id="KW-0812">Transmembrane</keyword>
<dbReference type="GO" id="GO:0012505">
    <property type="term" value="C:endomembrane system"/>
    <property type="evidence" value="ECO:0007669"/>
    <property type="project" value="UniProtKB-SubCell"/>
</dbReference>
<evidence type="ECO:0000256" key="2">
    <source>
        <dbReference type="ARBA" id="ARBA00022692"/>
    </source>
</evidence>
<feature type="compositionally biased region" description="Basic and acidic residues" evidence="6">
    <location>
        <begin position="288"/>
        <end position="300"/>
    </location>
</feature>
<feature type="region of interest" description="Disordered" evidence="6">
    <location>
        <begin position="1543"/>
        <end position="1566"/>
    </location>
</feature>
<feature type="compositionally biased region" description="Basic and acidic residues" evidence="6">
    <location>
        <begin position="1256"/>
        <end position="1269"/>
    </location>
</feature>
<dbReference type="VEuPathDB" id="ToxoDB:EMH_0043020"/>
<evidence type="ECO:0000256" key="6">
    <source>
        <dbReference type="SAM" id="MobiDB-lite"/>
    </source>
</evidence>
<keyword evidence="4 7" id="KW-0472">Membrane</keyword>
<feature type="region of interest" description="Disordered" evidence="6">
    <location>
        <begin position="542"/>
        <end position="615"/>
    </location>
</feature>
<protein>
    <recommendedName>
        <fullName evidence="8">SUN domain-containing protein</fullName>
    </recommendedName>
</protein>